<evidence type="ECO:0000313" key="1">
    <source>
        <dbReference type="EMBL" id="KZS03463.1"/>
    </source>
</evidence>
<dbReference type="SUPFAM" id="SSF53098">
    <property type="entry name" value="Ribonuclease H-like"/>
    <property type="match status" value="1"/>
</dbReference>
<dbReference type="EMBL" id="LRGB01003263">
    <property type="protein sequence ID" value="KZS03463.1"/>
    <property type="molecule type" value="Genomic_DNA"/>
</dbReference>
<organism evidence="1 2">
    <name type="scientific">Daphnia magna</name>
    <dbReference type="NCBI Taxonomy" id="35525"/>
    <lineage>
        <taxon>Eukaryota</taxon>
        <taxon>Metazoa</taxon>
        <taxon>Ecdysozoa</taxon>
        <taxon>Arthropoda</taxon>
        <taxon>Crustacea</taxon>
        <taxon>Branchiopoda</taxon>
        <taxon>Diplostraca</taxon>
        <taxon>Cladocera</taxon>
        <taxon>Anomopoda</taxon>
        <taxon>Daphniidae</taxon>
        <taxon>Daphnia</taxon>
    </lineage>
</organism>
<proteinExistence type="predicted"/>
<protein>
    <submittedName>
        <fullName evidence="1">Uncharacterized protein</fullName>
    </submittedName>
</protein>
<reference evidence="1 2" key="1">
    <citation type="submission" date="2016-03" db="EMBL/GenBank/DDBJ databases">
        <title>EvidentialGene: Evidence-directed Construction of Genes on Genomes.</title>
        <authorList>
            <person name="Gilbert D.G."/>
            <person name="Choi J.-H."/>
            <person name="Mockaitis K."/>
            <person name="Colbourne J."/>
            <person name="Pfrender M."/>
        </authorList>
    </citation>
    <scope>NUCLEOTIDE SEQUENCE [LARGE SCALE GENOMIC DNA]</scope>
    <source>
        <strain evidence="1 2">Xinb3</strain>
        <tissue evidence="1">Complete organism</tissue>
    </source>
</reference>
<accession>A0A164KQU6</accession>
<dbReference type="AlphaFoldDB" id="A0A164KQU6"/>
<evidence type="ECO:0000313" key="2">
    <source>
        <dbReference type="Proteomes" id="UP000076858"/>
    </source>
</evidence>
<keyword evidence="2" id="KW-1185">Reference proteome</keyword>
<dbReference type="InterPro" id="IPR012337">
    <property type="entry name" value="RNaseH-like_sf"/>
</dbReference>
<name>A0A164KQU6_9CRUS</name>
<dbReference type="Proteomes" id="UP000076858">
    <property type="component" value="Unassembled WGS sequence"/>
</dbReference>
<sequence>MELFTQALDVLQNEEKMLIRSLLPTIKLLQETFIEFSEDATILRFLPLVYGVHSGIEKRFGDMFNNLFVTSTVGNLFLSLGKFIDFFPKITIHLIPKIMIHLRFLLSTVRNQIPTSSAKKYRFLDGYKKRRTSLETDEVDSYFNDGIGELKSLERFPSIKKIFLHFDPSDIVKRFTDGGKRKHQHKYKPVHPWNRDLKMLVKEKEKQLKIVRSY</sequence>
<comment type="caution">
    <text evidence="1">The sequence shown here is derived from an EMBL/GenBank/DDBJ whole genome shotgun (WGS) entry which is preliminary data.</text>
</comment>
<gene>
    <name evidence="1" type="ORF">APZ42_033802</name>
</gene>